<evidence type="ECO:0000256" key="3">
    <source>
        <dbReference type="ARBA" id="ARBA00022630"/>
    </source>
</evidence>
<keyword evidence="6" id="KW-0812">Transmembrane</keyword>
<protein>
    <recommendedName>
        <fullName evidence="6">Ion-translocating oxidoreductase complex subunit G</fullName>
        <ecNumber evidence="6">7.-.-.-</ecNumber>
    </recommendedName>
    <alternativeName>
        <fullName evidence="6">Rnf electron transport complex subunit G</fullName>
    </alternativeName>
</protein>
<comment type="subcellular location">
    <subcellularLocation>
        <location evidence="6">Cell inner membrane</location>
        <topology evidence="6">Single-pass membrane protein</topology>
    </subcellularLocation>
</comment>
<dbReference type="RefSeq" id="WP_090231385.1">
    <property type="nucleotide sequence ID" value="NZ_FNNU01000007.1"/>
</dbReference>
<comment type="similarity">
    <text evidence="6">Belongs to the RnfG family.</text>
</comment>
<keyword evidence="6" id="KW-1003">Cell membrane</keyword>
<dbReference type="Proteomes" id="UP000243778">
    <property type="component" value="Unassembled WGS sequence"/>
</dbReference>
<keyword evidence="5 6" id="KW-0249">Electron transport</keyword>
<keyword evidence="1 6" id="KW-0813">Transport</keyword>
<keyword evidence="3 6" id="KW-0285">Flavoprotein</keyword>
<comment type="function">
    <text evidence="6">Part of a membrane-bound complex that couples electron transfer with translocation of ions across the membrane.</text>
</comment>
<dbReference type="PIRSF" id="PIRSF006091">
    <property type="entry name" value="E_trnsport_RnfG"/>
    <property type="match status" value="1"/>
</dbReference>
<dbReference type="GO" id="GO:0022900">
    <property type="term" value="P:electron transport chain"/>
    <property type="evidence" value="ECO:0007669"/>
    <property type="project" value="UniProtKB-UniRule"/>
</dbReference>
<dbReference type="SMART" id="SM00900">
    <property type="entry name" value="FMN_bind"/>
    <property type="match status" value="1"/>
</dbReference>
<keyword evidence="6" id="KW-1133">Transmembrane helix</keyword>
<keyword evidence="2 6" id="KW-0597">Phosphoprotein</keyword>
<name>A0A1H3FBF5_9PSED</name>
<feature type="modified residue" description="FMN phosphoryl threonine" evidence="6">
    <location>
        <position position="175"/>
    </location>
</feature>
<evidence type="ECO:0000313" key="8">
    <source>
        <dbReference type="EMBL" id="SDX87479.1"/>
    </source>
</evidence>
<keyword evidence="6" id="KW-0997">Cell inner membrane</keyword>
<dbReference type="NCBIfam" id="TIGR01947">
    <property type="entry name" value="rnfG"/>
    <property type="match status" value="1"/>
</dbReference>
<dbReference type="GO" id="GO:0009055">
    <property type="term" value="F:electron transfer activity"/>
    <property type="evidence" value="ECO:0007669"/>
    <property type="project" value="InterPro"/>
</dbReference>
<comment type="cofactor">
    <cofactor evidence="6">
        <name>FMN</name>
        <dbReference type="ChEBI" id="CHEBI:58210"/>
    </cofactor>
</comment>
<dbReference type="EMBL" id="FNNU01000007">
    <property type="protein sequence ID" value="SDX87479.1"/>
    <property type="molecule type" value="Genomic_DNA"/>
</dbReference>
<dbReference type="InterPro" id="IPR007329">
    <property type="entry name" value="FMN-bd"/>
</dbReference>
<evidence type="ECO:0000256" key="5">
    <source>
        <dbReference type="ARBA" id="ARBA00022982"/>
    </source>
</evidence>
<dbReference type="PANTHER" id="PTHR36118:SF1">
    <property type="entry name" value="ION-TRANSLOCATING OXIDOREDUCTASE COMPLEX SUBUNIT G"/>
    <property type="match status" value="1"/>
</dbReference>
<keyword evidence="9" id="KW-1185">Reference proteome</keyword>
<feature type="domain" description="FMN-binding" evidence="7">
    <location>
        <begin position="100"/>
        <end position="192"/>
    </location>
</feature>
<keyword evidence="4 6" id="KW-0288">FMN</keyword>
<accession>A0A1H3FBF5</accession>
<sequence>MNWQRLHGYLSYQSLMLGAVVLVTCAALGWAAQRTHDPILAAEAQDLRNNLSRVLPHGSYDNDLLQTRAQIDGPEGPLDVYRATLQGKPVAAIFAVHGRGYAGDIEVLLAISPEGALLGARVLKHKETPGLGDKIDVEKNPWITRFQGLSLGNPPVERWAVKKDGGDFDQFAGATITPRAVVKEIREGLEFFASHRQQLFGETLAAGESQ</sequence>
<dbReference type="GO" id="GO:0010181">
    <property type="term" value="F:FMN binding"/>
    <property type="evidence" value="ECO:0007669"/>
    <property type="project" value="InterPro"/>
</dbReference>
<evidence type="ECO:0000259" key="7">
    <source>
        <dbReference type="SMART" id="SM00900"/>
    </source>
</evidence>
<evidence type="ECO:0000313" key="9">
    <source>
        <dbReference type="Proteomes" id="UP000243778"/>
    </source>
</evidence>
<keyword evidence="6" id="KW-0472">Membrane</keyword>
<comment type="subunit">
    <text evidence="6">The complex is composed of six subunits: RnfA, RnfB, RnfC, RnfD, RnfE and RnfG.</text>
</comment>
<dbReference type="AlphaFoldDB" id="A0A1H3FBF5"/>
<dbReference type="EC" id="7.-.-.-" evidence="6"/>
<dbReference type="Pfam" id="PF04205">
    <property type="entry name" value="FMN_bind"/>
    <property type="match status" value="1"/>
</dbReference>
<dbReference type="InterPro" id="IPR010209">
    <property type="entry name" value="Ion_transpt_RnfG/RsxG"/>
</dbReference>
<organism evidence="8 9">
    <name type="scientific">Pseudomonas kuykendallii</name>
    <dbReference type="NCBI Taxonomy" id="1007099"/>
    <lineage>
        <taxon>Bacteria</taxon>
        <taxon>Pseudomonadati</taxon>
        <taxon>Pseudomonadota</taxon>
        <taxon>Gammaproteobacteria</taxon>
        <taxon>Pseudomonadales</taxon>
        <taxon>Pseudomonadaceae</taxon>
        <taxon>Pseudomonas</taxon>
    </lineage>
</organism>
<proteinExistence type="inferred from homology"/>
<keyword evidence="6" id="KW-1278">Translocase</keyword>
<dbReference type="STRING" id="1007099.SAMN05216287_3976"/>
<dbReference type="HAMAP" id="MF_00479">
    <property type="entry name" value="RsxG_RnfG"/>
    <property type="match status" value="1"/>
</dbReference>
<reference evidence="9" key="1">
    <citation type="submission" date="2016-10" db="EMBL/GenBank/DDBJ databases">
        <authorList>
            <person name="Varghese N."/>
            <person name="Submissions S."/>
        </authorList>
    </citation>
    <scope>NUCLEOTIDE SEQUENCE [LARGE SCALE GENOMIC DNA]</scope>
    <source>
        <strain evidence="9">NRRL B-59562</strain>
    </source>
</reference>
<evidence type="ECO:0000256" key="1">
    <source>
        <dbReference type="ARBA" id="ARBA00022448"/>
    </source>
</evidence>
<evidence type="ECO:0000256" key="2">
    <source>
        <dbReference type="ARBA" id="ARBA00022553"/>
    </source>
</evidence>
<dbReference type="GO" id="GO:0005886">
    <property type="term" value="C:plasma membrane"/>
    <property type="evidence" value="ECO:0007669"/>
    <property type="project" value="UniProtKB-SubCell"/>
</dbReference>
<dbReference type="OrthoDB" id="9784165at2"/>
<dbReference type="PANTHER" id="PTHR36118">
    <property type="entry name" value="ION-TRANSLOCATING OXIDOREDUCTASE COMPLEX SUBUNIT G"/>
    <property type="match status" value="1"/>
</dbReference>
<evidence type="ECO:0000256" key="4">
    <source>
        <dbReference type="ARBA" id="ARBA00022643"/>
    </source>
</evidence>
<evidence type="ECO:0000256" key="6">
    <source>
        <dbReference type="HAMAP-Rule" id="MF_00479"/>
    </source>
</evidence>
<gene>
    <name evidence="6" type="primary">rnfG</name>
    <name evidence="8" type="ORF">SAMN05216287_3976</name>
</gene>